<proteinExistence type="predicted"/>
<feature type="region of interest" description="Disordered" evidence="1">
    <location>
        <begin position="317"/>
        <end position="360"/>
    </location>
</feature>
<accession>A0A250WXH3</accession>
<comment type="caution">
    <text evidence="2">The sequence shown here is derived from an EMBL/GenBank/DDBJ whole genome shotgun (WGS) entry which is preliminary data.</text>
</comment>
<feature type="region of interest" description="Disordered" evidence="1">
    <location>
        <begin position="184"/>
        <end position="264"/>
    </location>
</feature>
<evidence type="ECO:0000256" key="1">
    <source>
        <dbReference type="SAM" id="MobiDB-lite"/>
    </source>
</evidence>
<feature type="region of interest" description="Disordered" evidence="1">
    <location>
        <begin position="153"/>
        <end position="172"/>
    </location>
</feature>
<evidence type="ECO:0000313" key="3">
    <source>
        <dbReference type="Proteomes" id="UP000232323"/>
    </source>
</evidence>
<reference evidence="2 3" key="1">
    <citation type="submission" date="2017-08" db="EMBL/GenBank/DDBJ databases">
        <title>Acidophilic green algal genome provides insights into adaptation to an acidic environment.</title>
        <authorList>
            <person name="Hirooka S."/>
            <person name="Hirose Y."/>
            <person name="Kanesaki Y."/>
            <person name="Higuchi S."/>
            <person name="Fujiwara T."/>
            <person name="Onuma R."/>
            <person name="Era A."/>
            <person name="Ohbayashi R."/>
            <person name="Uzuka A."/>
            <person name="Nozaki H."/>
            <person name="Yoshikawa H."/>
            <person name="Miyagishima S.Y."/>
        </authorList>
    </citation>
    <scope>NUCLEOTIDE SEQUENCE [LARGE SCALE GENOMIC DNA]</scope>
    <source>
        <strain evidence="2 3">NIES-2499</strain>
    </source>
</reference>
<protein>
    <submittedName>
        <fullName evidence="2">Uncharacterized protein</fullName>
    </submittedName>
</protein>
<feature type="compositionally biased region" description="Polar residues" evidence="1">
    <location>
        <begin position="192"/>
        <end position="225"/>
    </location>
</feature>
<dbReference type="AlphaFoldDB" id="A0A250WXH3"/>
<feature type="compositionally biased region" description="Polar residues" evidence="1">
    <location>
        <begin position="249"/>
        <end position="263"/>
    </location>
</feature>
<feature type="compositionally biased region" description="Polar residues" evidence="1">
    <location>
        <begin position="336"/>
        <end position="355"/>
    </location>
</feature>
<feature type="region of interest" description="Disordered" evidence="1">
    <location>
        <begin position="532"/>
        <end position="552"/>
    </location>
</feature>
<name>A0A250WXH3_9CHLO</name>
<keyword evidence="3" id="KW-1185">Reference proteome</keyword>
<dbReference type="EMBL" id="BEGY01000011">
    <property type="protein sequence ID" value="GAX75230.1"/>
    <property type="molecule type" value="Genomic_DNA"/>
</dbReference>
<organism evidence="2 3">
    <name type="scientific">Chlamydomonas eustigma</name>
    <dbReference type="NCBI Taxonomy" id="1157962"/>
    <lineage>
        <taxon>Eukaryota</taxon>
        <taxon>Viridiplantae</taxon>
        <taxon>Chlorophyta</taxon>
        <taxon>core chlorophytes</taxon>
        <taxon>Chlorophyceae</taxon>
        <taxon>CS clade</taxon>
        <taxon>Chlamydomonadales</taxon>
        <taxon>Chlamydomonadaceae</taxon>
        <taxon>Chlamydomonas</taxon>
    </lineage>
</organism>
<sequence>MFTSFALCRQKNNLGMSLLTQRKTWEIGNSISIREVLSQKTGSGCTGTTDCSPDLDQYGVHEDDQYLGQKRTLEPRINATTHNVVEAKPGQPLSSLPDAADHQNEAISWLLNIHDGRAAGSNKAASLTSLPKTATGGGVKAYVSAERIVSAEGGGRLMPPNHQQQVRRLPTEGHSSRSCWFIELPEREDQQPQKATGKTSSAVSARPITSSLITASNKLSSQSSRPPEDHSRLQPRLLNSKCPVGQLAGQPSVSSTADGSQSRPAPVMVWPVVSEAQGPVVPVARGVVLAEAVIIRDSEKGGATPSLLVATHNNSRATDGRISLGPSTAAGRSRGNKSSRSTTVLMPPVGSSSRSNKFEGRASHHAAVRVSFNMLYESAWATGSEEEAALEGRLATDYVPQCCSINYHSSASCSSQSMVVGMRNDGQKSHCCCFSTNKIAKSSSSSSLTASGVVMQNAGDDSAECRNAGDDSVECRSCSSSSIHRSSAIIQALRQAPAHNYHQKQNDNNTAAAKESDDQSSLINNRCEQNGLASASSAGPHHPTAGRSSNQNVAGGWKTLIASSCCQNKDAGDDEQTDSSGDQIALACAQQLLEVCARNLLRPLACHHIINHTCNKCEPFEASLPSHHKSHM</sequence>
<gene>
    <name evidence="2" type="ORF">CEUSTIGMA_g2675.t1</name>
</gene>
<feature type="region of interest" description="Disordered" evidence="1">
    <location>
        <begin position="499"/>
        <end position="520"/>
    </location>
</feature>
<evidence type="ECO:0000313" key="2">
    <source>
        <dbReference type="EMBL" id="GAX75230.1"/>
    </source>
</evidence>
<dbReference type="Proteomes" id="UP000232323">
    <property type="component" value="Unassembled WGS sequence"/>
</dbReference>